<comment type="similarity">
    <text evidence="4 14">Belongs to the cytochrome P450 family.</text>
</comment>
<gene>
    <name evidence="16" type="primary">LOC108734553</name>
</gene>
<evidence type="ECO:0000256" key="9">
    <source>
        <dbReference type="ARBA" id="ARBA00023002"/>
    </source>
</evidence>
<evidence type="ECO:0000256" key="11">
    <source>
        <dbReference type="ARBA" id="ARBA00023033"/>
    </source>
</evidence>
<evidence type="ECO:0000256" key="5">
    <source>
        <dbReference type="ARBA" id="ARBA00022617"/>
    </source>
</evidence>
<proteinExistence type="inferred from homology"/>
<keyword evidence="7" id="KW-0256">Endoplasmic reticulum</keyword>
<keyword evidence="12" id="KW-0472">Membrane</keyword>
<dbReference type="CDD" id="cd11056">
    <property type="entry name" value="CYP6-like"/>
    <property type="match status" value="1"/>
</dbReference>
<dbReference type="InterPro" id="IPR036396">
    <property type="entry name" value="Cyt_P450_sf"/>
</dbReference>
<dbReference type="OrthoDB" id="2789670at2759"/>
<dbReference type="InterPro" id="IPR050476">
    <property type="entry name" value="Insect_CytP450_Detox"/>
</dbReference>
<dbReference type="Pfam" id="PF00067">
    <property type="entry name" value="p450"/>
    <property type="match status" value="1"/>
</dbReference>
<dbReference type="GO" id="GO:0004497">
    <property type="term" value="F:monooxygenase activity"/>
    <property type="evidence" value="ECO:0007669"/>
    <property type="project" value="UniProtKB-KW"/>
</dbReference>
<keyword evidence="11 14" id="KW-0503">Monooxygenase</keyword>
<evidence type="ECO:0000256" key="7">
    <source>
        <dbReference type="ARBA" id="ARBA00022824"/>
    </source>
</evidence>
<dbReference type="RefSeq" id="XP_018321669.1">
    <property type="nucleotide sequence ID" value="XM_018466167.1"/>
</dbReference>
<dbReference type="GeneID" id="108734553"/>
<dbReference type="GO" id="GO:0016705">
    <property type="term" value="F:oxidoreductase activity, acting on paired donors, with incorporation or reduction of molecular oxygen"/>
    <property type="evidence" value="ECO:0007669"/>
    <property type="project" value="InterPro"/>
</dbReference>
<dbReference type="FunCoup" id="A0A1W4WCG5">
    <property type="interactions" value="130"/>
</dbReference>
<dbReference type="AlphaFoldDB" id="A0A1W4WCG5"/>
<dbReference type="PANTHER" id="PTHR24292:SF100">
    <property type="entry name" value="CYTOCHROME P450 6A16, ISOFORM B-RELATED"/>
    <property type="match status" value="1"/>
</dbReference>
<accession>A0A1W4WCG5</accession>
<dbReference type="STRING" id="224129.A0A1W4WCG5"/>
<dbReference type="Proteomes" id="UP000192223">
    <property type="component" value="Unplaced"/>
</dbReference>
<keyword evidence="15" id="KW-1185">Reference proteome</keyword>
<dbReference type="GO" id="GO:0020037">
    <property type="term" value="F:heme binding"/>
    <property type="evidence" value="ECO:0007669"/>
    <property type="project" value="InterPro"/>
</dbReference>
<feature type="binding site" description="axial binding residue" evidence="13">
    <location>
        <position position="440"/>
    </location>
    <ligand>
        <name>heme</name>
        <dbReference type="ChEBI" id="CHEBI:30413"/>
    </ligand>
    <ligandPart>
        <name>Fe</name>
        <dbReference type="ChEBI" id="CHEBI:18248"/>
    </ligandPart>
</feature>
<dbReference type="GO" id="GO:0005506">
    <property type="term" value="F:iron ion binding"/>
    <property type="evidence" value="ECO:0007669"/>
    <property type="project" value="InterPro"/>
</dbReference>
<protein>
    <submittedName>
        <fullName evidence="16">Probable cytochrome P450 6a21</fullName>
    </submittedName>
</protein>
<dbReference type="InParanoid" id="A0A1W4WCG5"/>
<dbReference type="PRINTS" id="PR00463">
    <property type="entry name" value="EP450I"/>
</dbReference>
<dbReference type="InterPro" id="IPR017972">
    <property type="entry name" value="Cyt_P450_CS"/>
</dbReference>
<name>A0A1W4WCG5_AGRPL</name>
<dbReference type="FunFam" id="1.10.630.10:FF:000042">
    <property type="entry name" value="Cytochrome P450"/>
    <property type="match status" value="1"/>
</dbReference>
<dbReference type="KEGG" id="apln:108734553"/>
<evidence type="ECO:0000256" key="8">
    <source>
        <dbReference type="ARBA" id="ARBA00022848"/>
    </source>
</evidence>
<evidence type="ECO:0000256" key="2">
    <source>
        <dbReference type="ARBA" id="ARBA00004174"/>
    </source>
</evidence>
<keyword evidence="5 13" id="KW-0349">Heme</keyword>
<evidence type="ECO:0000313" key="16">
    <source>
        <dbReference type="RefSeq" id="XP_018321669.1"/>
    </source>
</evidence>
<keyword evidence="6 13" id="KW-0479">Metal-binding</keyword>
<dbReference type="GO" id="GO:0005789">
    <property type="term" value="C:endoplasmic reticulum membrane"/>
    <property type="evidence" value="ECO:0007669"/>
    <property type="project" value="UniProtKB-SubCell"/>
</dbReference>
<dbReference type="PRINTS" id="PR00385">
    <property type="entry name" value="P450"/>
</dbReference>
<evidence type="ECO:0000256" key="13">
    <source>
        <dbReference type="PIRSR" id="PIRSR602401-1"/>
    </source>
</evidence>
<dbReference type="SUPFAM" id="SSF48264">
    <property type="entry name" value="Cytochrome P450"/>
    <property type="match status" value="1"/>
</dbReference>
<evidence type="ECO:0000256" key="12">
    <source>
        <dbReference type="ARBA" id="ARBA00023136"/>
    </source>
</evidence>
<keyword evidence="10 13" id="KW-0408">Iron</keyword>
<evidence type="ECO:0000256" key="6">
    <source>
        <dbReference type="ARBA" id="ARBA00022723"/>
    </source>
</evidence>
<reference evidence="16" key="1">
    <citation type="submission" date="2025-08" db="UniProtKB">
        <authorList>
            <consortium name="RefSeq"/>
        </authorList>
    </citation>
    <scope>IDENTIFICATION</scope>
    <source>
        <tissue evidence="16">Entire body</tissue>
    </source>
</reference>
<evidence type="ECO:0000313" key="15">
    <source>
        <dbReference type="Proteomes" id="UP000192223"/>
    </source>
</evidence>
<dbReference type="Gene3D" id="1.10.630.10">
    <property type="entry name" value="Cytochrome P450"/>
    <property type="match status" value="1"/>
</dbReference>
<dbReference type="PANTHER" id="PTHR24292">
    <property type="entry name" value="CYTOCHROME P450"/>
    <property type="match status" value="1"/>
</dbReference>
<dbReference type="InterPro" id="IPR001128">
    <property type="entry name" value="Cyt_P450"/>
</dbReference>
<organism evidence="15 16">
    <name type="scientific">Agrilus planipennis</name>
    <name type="common">Emerald ash borer</name>
    <name type="synonym">Agrilus marcopoli</name>
    <dbReference type="NCBI Taxonomy" id="224129"/>
    <lineage>
        <taxon>Eukaryota</taxon>
        <taxon>Metazoa</taxon>
        <taxon>Ecdysozoa</taxon>
        <taxon>Arthropoda</taxon>
        <taxon>Hexapoda</taxon>
        <taxon>Insecta</taxon>
        <taxon>Pterygota</taxon>
        <taxon>Neoptera</taxon>
        <taxon>Endopterygota</taxon>
        <taxon>Coleoptera</taxon>
        <taxon>Polyphaga</taxon>
        <taxon>Elateriformia</taxon>
        <taxon>Buprestoidea</taxon>
        <taxon>Buprestidae</taxon>
        <taxon>Agrilinae</taxon>
        <taxon>Agrilus</taxon>
    </lineage>
</organism>
<evidence type="ECO:0000256" key="10">
    <source>
        <dbReference type="ARBA" id="ARBA00023004"/>
    </source>
</evidence>
<comment type="cofactor">
    <cofactor evidence="1 13">
        <name>heme</name>
        <dbReference type="ChEBI" id="CHEBI:30413"/>
    </cofactor>
</comment>
<dbReference type="InterPro" id="IPR002401">
    <property type="entry name" value="Cyt_P450_E_grp-I"/>
</dbReference>
<evidence type="ECO:0000256" key="3">
    <source>
        <dbReference type="ARBA" id="ARBA00004406"/>
    </source>
</evidence>
<comment type="subcellular location">
    <subcellularLocation>
        <location evidence="3">Endoplasmic reticulum membrane</location>
        <topology evidence="3">Peripheral membrane protein</topology>
    </subcellularLocation>
    <subcellularLocation>
        <location evidence="2">Microsome membrane</location>
        <topology evidence="2">Peripheral membrane protein</topology>
    </subcellularLocation>
</comment>
<dbReference type="PROSITE" id="PS00086">
    <property type="entry name" value="CYTOCHROME_P450"/>
    <property type="match status" value="1"/>
</dbReference>
<evidence type="ECO:0000256" key="1">
    <source>
        <dbReference type="ARBA" id="ARBA00001971"/>
    </source>
</evidence>
<keyword evidence="8" id="KW-0492">Microsome</keyword>
<keyword evidence="9 14" id="KW-0560">Oxidoreductase</keyword>
<sequence>MLSEILAASLLTLTSLVYLYYRWCFRYWKNRGVYTLTPSIPFGNGANKILSRTCFALDLKDYYFILKNKGLRYGGLYFGTSPLFFVTDLDLIKDMLTTNFQHFTDHPFFVDEKSDPLSGHLLFLKGEKWKKFRAKLSPSFTSSKIKMMFENIRKCARGLEDLIEETIAKNEIFNARDAMNRFTTDVIGSCGFGIEINSLKNPNNEFRKHGDQIFTPSFKREFFISIATYVPKLMNYLIINLHDKGQINFFFNTTKETVEYREKHNYVRKDFLQQLIQLKKADNEVTMADIASNIYVFFLAGYETSATTTTFLLYELAANKNIQGKVREEVRYVLDKYNGEITYEALMEMAYLDKCVQETLRKYPAFPILNRICTKTYKVPESDLVIEKGTVVLICLFGIQSDPEYYPDPQVFDPERFSEEAKSTRDNFTWLPFGEGPRICIGLKLGVIQIKMAIASLIRSYKFSVNSKTQIPMKFNEKGFSLTAKGGIWLNAEKC</sequence>
<evidence type="ECO:0000256" key="4">
    <source>
        <dbReference type="ARBA" id="ARBA00010617"/>
    </source>
</evidence>
<evidence type="ECO:0000256" key="14">
    <source>
        <dbReference type="RuleBase" id="RU000461"/>
    </source>
</evidence>